<gene>
    <name evidence="2" type="ORF">NIES30_06305</name>
</gene>
<dbReference type="RefSeq" id="WP_073607563.1">
    <property type="nucleotide sequence ID" value="NZ_MRCG01000003.1"/>
</dbReference>
<organism evidence="2 3">
    <name type="scientific">Phormidium tenue NIES-30</name>
    <dbReference type="NCBI Taxonomy" id="549789"/>
    <lineage>
        <taxon>Bacteria</taxon>
        <taxon>Bacillati</taxon>
        <taxon>Cyanobacteriota</taxon>
        <taxon>Cyanophyceae</taxon>
        <taxon>Oscillatoriophycideae</taxon>
        <taxon>Oscillatoriales</taxon>
        <taxon>Oscillatoriaceae</taxon>
        <taxon>Phormidium</taxon>
    </lineage>
</organism>
<dbReference type="EMBL" id="MRCG01000003">
    <property type="protein sequence ID" value="OKH49456.1"/>
    <property type="molecule type" value="Genomic_DNA"/>
</dbReference>
<dbReference type="AlphaFoldDB" id="A0A1U7J821"/>
<proteinExistence type="predicted"/>
<feature type="coiled-coil region" evidence="1">
    <location>
        <begin position="248"/>
        <end position="282"/>
    </location>
</feature>
<dbReference type="Proteomes" id="UP000185557">
    <property type="component" value="Unassembled WGS sequence"/>
</dbReference>
<keyword evidence="3" id="KW-1185">Reference proteome</keyword>
<dbReference type="OrthoDB" id="571075at2"/>
<name>A0A1U7J821_9CYAN</name>
<comment type="caution">
    <text evidence="2">The sequence shown here is derived from an EMBL/GenBank/DDBJ whole genome shotgun (WGS) entry which is preliminary data.</text>
</comment>
<keyword evidence="1" id="KW-0175">Coiled coil</keyword>
<protein>
    <submittedName>
        <fullName evidence="2">Uncharacterized protein</fullName>
    </submittedName>
</protein>
<dbReference type="STRING" id="549789.NIES30_06305"/>
<accession>A0A1U7J821</accession>
<sequence length="285" mass="32279">MFQESSLDFKLVQRVCLLQQALDQARETIEDMQEQVENHQMLQAHLSQTEEYSNVQQKIIVNLKQQLDAKDEWQAQVFEQLLVGVKGLVVDQQLELERLRSRIHQGQAEVQDYLVRLKNYYQSLAMGRVTAQDLDLNSEVMIARSLTVSLSSQLQAAQQHVQHLDNTLTRHQVTLARMQAYVNGGSQTMGEPVESSSAPLALPTAAQELDDDPIALKAIVEAQRQKIAELSSQLGQQFHQQTSLKYRCQEIAAERDGLKQRVAALSLENEALQEQIRHQNLDSVG</sequence>
<evidence type="ECO:0000313" key="2">
    <source>
        <dbReference type="EMBL" id="OKH49456.1"/>
    </source>
</evidence>
<evidence type="ECO:0000313" key="3">
    <source>
        <dbReference type="Proteomes" id="UP000185557"/>
    </source>
</evidence>
<reference evidence="2 3" key="1">
    <citation type="submission" date="2016-11" db="EMBL/GenBank/DDBJ databases">
        <title>Draft Genome Sequences of Nine Cyanobacterial Strains from Diverse Habitats.</title>
        <authorList>
            <person name="Zhu T."/>
            <person name="Hou S."/>
            <person name="Lu X."/>
            <person name="Hess W.R."/>
        </authorList>
    </citation>
    <scope>NUCLEOTIDE SEQUENCE [LARGE SCALE GENOMIC DNA]</scope>
    <source>
        <strain evidence="2 3">NIES-30</strain>
    </source>
</reference>
<evidence type="ECO:0000256" key="1">
    <source>
        <dbReference type="SAM" id="Coils"/>
    </source>
</evidence>